<protein>
    <submittedName>
        <fullName evidence="2">Uncharacterized protein</fullName>
    </submittedName>
</protein>
<dbReference type="AlphaFoldDB" id="A0A8E2F7B6"/>
<gene>
    <name evidence="2" type="ORF">AOQ84DRAFT_172751</name>
</gene>
<name>A0A8E2F7B6_9PEZI</name>
<keyword evidence="3" id="KW-1185">Reference proteome</keyword>
<organism evidence="2 3">
    <name type="scientific">Glonium stellatum</name>
    <dbReference type="NCBI Taxonomy" id="574774"/>
    <lineage>
        <taxon>Eukaryota</taxon>
        <taxon>Fungi</taxon>
        <taxon>Dikarya</taxon>
        <taxon>Ascomycota</taxon>
        <taxon>Pezizomycotina</taxon>
        <taxon>Dothideomycetes</taxon>
        <taxon>Pleosporomycetidae</taxon>
        <taxon>Gloniales</taxon>
        <taxon>Gloniaceae</taxon>
        <taxon>Glonium</taxon>
    </lineage>
</organism>
<feature type="region of interest" description="Disordered" evidence="1">
    <location>
        <begin position="353"/>
        <end position="422"/>
    </location>
</feature>
<feature type="region of interest" description="Disordered" evidence="1">
    <location>
        <begin position="44"/>
        <end position="139"/>
    </location>
</feature>
<evidence type="ECO:0000256" key="1">
    <source>
        <dbReference type="SAM" id="MobiDB-lite"/>
    </source>
</evidence>
<feature type="compositionally biased region" description="Low complexity" evidence="1">
    <location>
        <begin position="405"/>
        <end position="417"/>
    </location>
</feature>
<dbReference type="Proteomes" id="UP000250140">
    <property type="component" value="Unassembled WGS sequence"/>
</dbReference>
<proteinExistence type="predicted"/>
<feature type="compositionally biased region" description="Polar residues" evidence="1">
    <location>
        <begin position="127"/>
        <end position="137"/>
    </location>
</feature>
<dbReference type="EMBL" id="KV748968">
    <property type="protein sequence ID" value="OCL11875.1"/>
    <property type="molecule type" value="Genomic_DNA"/>
</dbReference>
<sequence>MDFSIVTALDLIRNASDEQLQPYLPNITHTIQRLQKLPINTFQHSPPLLENERGHHNSLHAPPGSENVQPSPGNEDAVQASPGSEDAQPFLGNEDDVVQPSLGSVQPSPGNEDVVQPSPESEDVQLSLGSVQPSGNKAASLPPLSSGCMSLLNALSTNLPKIKKFVNASVEKDPKVIVDKPKWLNEHPLVKDLITADGDSSDNAIFRKLLSQWTLADSFEKWQLKSTGASRIECLVESRAASVKGVSHVKLFARSIGCHDVTKAASAIGHGIKLHVIQKLGVAGLLVPLAFTHDACRRLNLPDIDNFLMALQHPNYFMIFEIAQRCSIWMGKCQELYSGQMLSLGLPHLSTTNPSQPIPKKRISSPHLPISKRPRVEVTKPGDPTLARNHRHADLTTSHPPQPPTTASTNNTAASQSVTEAESTLVEIFSGNSDWYRDPPPIPMELYGAHPDIYQGPPQIPLEHFHSNSDMYRGPPPIPSELFDGHPDIYQGPPPITTLCEGESSSFCITPASTTTMNDGLDYYTTAPHIQCTSHRSLQGSSYSDVLNMASLTCQSNAITAAAGQ</sequence>
<accession>A0A8E2F7B6</accession>
<reference evidence="2 3" key="1">
    <citation type="journal article" date="2016" name="Nat. Commun.">
        <title>Ectomycorrhizal ecology is imprinted in the genome of the dominant symbiotic fungus Cenococcum geophilum.</title>
        <authorList>
            <consortium name="DOE Joint Genome Institute"/>
            <person name="Peter M."/>
            <person name="Kohler A."/>
            <person name="Ohm R.A."/>
            <person name="Kuo A."/>
            <person name="Krutzmann J."/>
            <person name="Morin E."/>
            <person name="Arend M."/>
            <person name="Barry K.W."/>
            <person name="Binder M."/>
            <person name="Choi C."/>
            <person name="Clum A."/>
            <person name="Copeland A."/>
            <person name="Grisel N."/>
            <person name="Haridas S."/>
            <person name="Kipfer T."/>
            <person name="LaButti K."/>
            <person name="Lindquist E."/>
            <person name="Lipzen A."/>
            <person name="Maire R."/>
            <person name="Meier B."/>
            <person name="Mihaltcheva S."/>
            <person name="Molinier V."/>
            <person name="Murat C."/>
            <person name="Poggeler S."/>
            <person name="Quandt C.A."/>
            <person name="Sperisen C."/>
            <person name="Tritt A."/>
            <person name="Tisserant E."/>
            <person name="Crous P.W."/>
            <person name="Henrissat B."/>
            <person name="Nehls U."/>
            <person name="Egli S."/>
            <person name="Spatafora J.W."/>
            <person name="Grigoriev I.V."/>
            <person name="Martin F.M."/>
        </authorList>
    </citation>
    <scope>NUCLEOTIDE SEQUENCE [LARGE SCALE GENOMIC DNA]</scope>
    <source>
        <strain evidence="2 3">CBS 207.34</strain>
    </source>
</reference>
<evidence type="ECO:0000313" key="2">
    <source>
        <dbReference type="EMBL" id="OCL11875.1"/>
    </source>
</evidence>
<evidence type="ECO:0000313" key="3">
    <source>
        <dbReference type="Proteomes" id="UP000250140"/>
    </source>
</evidence>